<dbReference type="EC" id="4.1.3.17" evidence="5"/>
<keyword evidence="13" id="KW-1185">Reference proteome</keyword>
<evidence type="ECO:0000256" key="5">
    <source>
        <dbReference type="ARBA" id="ARBA00012213"/>
    </source>
</evidence>
<dbReference type="InterPro" id="IPR005493">
    <property type="entry name" value="RraA/RraA-like"/>
</dbReference>
<dbReference type="Pfam" id="PF03737">
    <property type="entry name" value="RraA-like"/>
    <property type="match status" value="1"/>
</dbReference>
<evidence type="ECO:0000256" key="10">
    <source>
        <dbReference type="ARBA" id="ARBA00032305"/>
    </source>
</evidence>
<dbReference type="NCBIfam" id="NF006731">
    <property type="entry name" value="PRK09262.1"/>
    <property type="match status" value="1"/>
</dbReference>
<dbReference type="SUPFAM" id="SSF89562">
    <property type="entry name" value="RraA-like"/>
    <property type="match status" value="1"/>
</dbReference>
<reference evidence="12" key="1">
    <citation type="submission" date="2022-08" db="EMBL/GenBank/DDBJ databases">
        <title>Alicyclobacillus dauci DSM2870, complete genome.</title>
        <authorList>
            <person name="Wang Q."/>
            <person name="Cai R."/>
            <person name="Wang Z."/>
        </authorList>
    </citation>
    <scope>NUCLEOTIDE SEQUENCE</scope>
    <source>
        <strain evidence="12">DSM 28700</strain>
    </source>
</reference>
<dbReference type="NCBIfam" id="TIGR02798">
    <property type="entry name" value="ligK_PcmE"/>
    <property type="match status" value="1"/>
</dbReference>
<evidence type="ECO:0000256" key="2">
    <source>
        <dbReference type="ARBA" id="ARBA00001968"/>
    </source>
</evidence>
<evidence type="ECO:0000256" key="8">
    <source>
        <dbReference type="ARBA" id="ARBA00025046"/>
    </source>
</evidence>
<comment type="function">
    <text evidence="8">Catalyzes the aldol cleavage of 4-hydroxy-4-methyl-2-oxoglutarate (HMG) into 2 molecules of pyruvate. Also contains a secondary oxaloacetate (OAA) decarboxylase activity due to the common pyruvate enolate transition state formed following C-C bond cleavage in the retro-aldol and decarboxylation reactions.</text>
</comment>
<dbReference type="PANTHER" id="PTHR33254">
    <property type="entry name" value="4-HYDROXY-4-METHYL-2-OXOGLUTARATE ALDOLASE 3-RELATED"/>
    <property type="match status" value="1"/>
</dbReference>
<evidence type="ECO:0000256" key="3">
    <source>
        <dbReference type="ARBA" id="ARBA00008621"/>
    </source>
</evidence>
<evidence type="ECO:0000313" key="12">
    <source>
        <dbReference type="EMBL" id="WAH35696.1"/>
    </source>
</evidence>
<evidence type="ECO:0000313" key="13">
    <source>
        <dbReference type="Proteomes" id="UP001164803"/>
    </source>
</evidence>
<accession>A0ABY6Z0D8</accession>
<dbReference type="InterPro" id="IPR036704">
    <property type="entry name" value="RraA/RraA-like_sf"/>
</dbReference>
<comment type="catalytic activity">
    <reaction evidence="11">
        <text>oxaloacetate + H(+) = pyruvate + CO2</text>
        <dbReference type="Rhea" id="RHEA:15641"/>
        <dbReference type="ChEBI" id="CHEBI:15361"/>
        <dbReference type="ChEBI" id="CHEBI:15378"/>
        <dbReference type="ChEBI" id="CHEBI:16452"/>
        <dbReference type="ChEBI" id="CHEBI:16526"/>
        <dbReference type="EC" id="4.1.1.112"/>
    </reaction>
</comment>
<dbReference type="CDD" id="cd16841">
    <property type="entry name" value="RraA_family"/>
    <property type="match status" value="1"/>
</dbReference>
<dbReference type="PANTHER" id="PTHR33254:SF16">
    <property type="entry name" value="BLR3842 PROTEIN"/>
    <property type="match status" value="1"/>
</dbReference>
<evidence type="ECO:0000256" key="1">
    <source>
        <dbReference type="ARBA" id="ARBA00001342"/>
    </source>
</evidence>
<name>A0ABY6Z0D8_9BACL</name>
<evidence type="ECO:0000256" key="9">
    <source>
        <dbReference type="ARBA" id="ARBA00030169"/>
    </source>
</evidence>
<protein>
    <recommendedName>
        <fullName evidence="7">Putative 4-hydroxy-4-methyl-2-oxoglutarate aldolase</fullName>
        <ecNumber evidence="6">4.1.1.112</ecNumber>
        <ecNumber evidence="5">4.1.3.17</ecNumber>
    </recommendedName>
    <alternativeName>
        <fullName evidence="10">Oxaloacetate decarboxylase</fullName>
    </alternativeName>
    <alternativeName>
        <fullName evidence="9">RraA-like protein</fullName>
    </alternativeName>
</protein>
<organism evidence="12 13">
    <name type="scientific">Alicyclobacillus dauci</name>
    <dbReference type="NCBI Taxonomy" id="1475485"/>
    <lineage>
        <taxon>Bacteria</taxon>
        <taxon>Bacillati</taxon>
        <taxon>Bacillota</taxon>
        <taxon>Bacilli</taxon>
        <taxon>Bacillales</taxon>
        <taxon>Alicyclobacillaceae</taxon>
        <taxon>Alicyclobacillus</taxon>
    </lineage>
</organism>
<dbReference type="EMBL" id="CP104064">
    <property type="protein sequence ID" value="WAH35696.1"/>
    <property type="molecule type" value="Genomic_DNA"/>
</dbReference>
<dbReference type="Gene3D" id="3.50.30.40">
    <property type="entry name" value="Ribonuclease E inhibitor RraA/RraA-like"/>
    <property type="match status" value="1"/>
</dbReference>
<comment type="subunit">
    <text evidence="4">Homotrimer.</text>
</comment>
<comment type="similarity">
    <text evidence="3">Belongs to the class II aldolase/RraA-like family.</text>
</comment>
<evidence type="ECO:0000256" key="11">
    <source>
        <dbReference type="ARBA" id="ARBA00047973"/>
    </source>
</evidence>
<evidence type="ECO:0000256" key="7">
    <source>
        <dbReference type="ARBA" id="ARBA00016549"/>
    </source>
</evidence>
<evidence type="ECO:0000256" key="6">
    <source>
        <dbReference type="ARBA" id="ARBA00012947"/>
    </source>
</evidence>
<comment type="cofactor">
    <cofactor evidence="2">
        <name>a divalent metal cation</name>
        <dbReference type="ChEBI" id="CHEBI:60240"/>
    </cofactor>
</comment>
<gene>
    <name evidence="12" type="ORF">NZD86_15625</name>
</gene>
<evidence type="ECO:0000256" key="4">
    <source>
        <dbReference type="ARBA" id="ARBA00011233"/>
    </source>
</evidence>
<proteinExistence type="inferred from homology"/>
<sequence>MTSVIRRNIERPIADAVSALSSYGSATVHEAMGRTGLMKPYLRPIYDSAKVCGTAVTVSCHPGDNLMIHAAIEVCQPGDVLVVTVTSDSTDGMFGELLAVSARAHGVQGLIIDAGVRDTSELTEMGFPVWAKAISSKGTVKATAGSVNIPVVCAGTMIHPGDIIVADRDGVVVVEKSQLATVADAAKARTLREEKVRERLANRELGLDIYRLREKLKSLGVEYIEE</sequence>
<dbReference type="InterPro" id="IPR014165">
    <property type="entry name" value="LigK_PcmE"/>
</dbReference>
<comment type="catalytic activity">
    <reaction evidence="1">
        <text>4-hydroxy-4-methyl-2-oxoglutarate = 2 pyruvate</text>
        <dbReference type="Rhea" id="RHEA:22748"/>
        <dbReference type="ChEBI" id="CHEBI:15361"/>
        <dbReference type="ChEBI" id="CHEBI:58276"/>
        <dbReference type="EC" id="4.1.3.17"/>
    </reaction>
</comment>
<dbReference type="EC" id="4.1.1.112" evidence="6"/>
<dbReference type="Proteomes" id="UP001164803">
    <property type="component" value="Chromosome"/>
</dbReference>
<dbReference type="RefSeq" id="WP_268042978.1">
    <property type="nucleotide sequence ID" value="NZ_CP104064.1"/>
</dbReference>